<keyword evidence="2" id="KW-1185">Reference proteome</keyword>
<proteinExistence type="predicted"/>
<evidence type="ECO:0000313" key="2">
    <source>
        <dbReference type="Proteomes" id="UP000189661"/>
    </source>
</evidence>
<dbReference type="EMBL" id="CP019401">
    <property type="protein sequence ID" value="AQU80855.1"/>
    <property type="molecule type" value="Genomic_DNA"/>
</dbReference>
<dbReference type="PROSITE" id="PS51257">
    <property type="entry name" value="PROKAR_LIPOPROTEIN"/>
    <property type="match status" value="1"/>
</dbReference>
<gene>
    <name evidence="1" type="ORF">AJGP001_16850</name>
</gene>
<evidence type="ECO:0008006" key="3">
    <source>
        <dbReference type="Google" id="ProtNLM"/>
    </source>
</evidence>
<organism evidence="1 2">
    <name type="scientific">Planococcus faecalis</name>
    <dbReference type="NCBI Taxonomy" id="1598147"/>
    <lineage>
        <taxon>Bacteria</taxon>
        <taxon>Bacillati</taxon>
        <taxon>Bacillota</taxon>
        <taxon>Bacilli</taxon>
        <taxon>Bacillales</taxon>
        <taxon>Caryophanaceae</taxon>
        <taxon>Planococcus</taxon>
    </lineage>
</organism>
<reference evidence="1 2" key="1">
    <citation type="submission" date="2017-01" db="EMBL/GenBank/DDBJ databases">
        <title>Planococcus faecalis genome complete sequence.</title>
        <authorList>
            <person name="Lee P.C."/>
        </authorList>
    </citation>
    <scope>NUCLEOTIDE SEQUENCE [LARGE SCALE GENOMIC DNA]</scope>
    <source>
        <strain evidence="1 2">AJ003</strain>
    </source>
</reference>
<accession>A0ABN4XUT5</accession>
<protein>
    <recommendedName>
        <fullName evidence="3">Lipoprotein</fullName>
    </recommendedName>
</protein>
<sequence length="133" mass="14748">MRNPILLLVFFLVSLILISCNDDSIDQPTNDETLGNPNPEERLTENPDADIIMVGDLTYINAEEIDRDFYPELELGKKVLEIKTQTDDADDFVNGTASKLAVGTVIYEAASPNQGYIAVVNNKKRLYVIIAEG</sequence>
<name>A0ABN4XUT5_9BACL</name>
<dbReference type="Proteomes" id="UP000189661">
    <property type="component" value="Chromosome"/>
</dbReference>
<evidence type="ECO:0000313" key="1">
    <source>
        <dbReference type="EMBL" id="AQU80855.1"/>
    </source>
</evidence>
<dbReference type="RefSeq" id="WP_071152899.1">
    <property type="nucleotide sequence ID" value="NZ_CP019401.1"/>
</dbReference>